<evidence type="ECO:0000313" key="1">
    <source>
        <dbReference type="EMBL" id="NIY70826.1"/>
    </source>
</evidence>
<proteinExistence type="predicted"/>
<name>A0ABX0VSS0_9RHOB</name>
<dbReference type="InterPro" id="IPR026286">
    <property type="entry name" value="MaiA/AMDase"/>
</dbReference>
<dbReference type="RefSeq" id="WP_167635723.1">
    <property type="nucleotide sequence ID" value="NZ_JAATOP010000001.1"/>
</dbReference>
<dbReference type="EMBL" id="JAATOP010000001">
    <property type="protein sequence ID" value="NIY70826.1"/>
    <property type="molecule type" value="Genomic_DNA"/>
</dbReference>
<dbReference type="InterPro" id="IPR053714">
    <property type="entry name" value="Iso_Racemase_Enz_sf"/>
</dbReference>
<sequence length="246" mass="26011">MGEFPYELGDTSTQKTFGLIVLSVDETIEHDFRRLLPEDVYLHVTRLRSGDELGTETIAAMENRLPAAAALLPPAANFDVVAYACTSASAQIGPERVAELVGSACTMAAVTNPLTAAIAAMQALGVKRLAIVSPYVPEVAEPVRAAFEAAGIDVLRTLSFGEAVEANVVRIDQASIRAAAHDVVRDLEVDAVFLSCTNLRTMDVIDGLEAELGLPVVSSNLALAWQMARLAGLDLAPTAPGKLAKR</sequence>
<gene>
    <name evidence="1" type="ORF">HCZ30_00080</name>
</gene>
<accession>A0ABX0VSS0</accession>
<dbReference type="Proteomes" id="UP000709466">
    <property type="component" value="Unassembled WGS sequence"/>
</dbReference>
<evidence type="ECO:0000313" key="2">
    <source>
        <dbReference type="Proteomes" id="UP000709466"/>
    </source>
</evidence>
<comment type="caution">
    <text evidence="1">The sequence shown here is derived from an EMBL/GenBank/DDBJ whole genome shotgun (WGS) entry which is preliminary data.</text>
</comment>
<dbReference type="Pfam" id="PF17645">
    <property type="entry name" value="Amdase"/>
    <property type="match status" value="1"/>
</dbReference>
<dbReference type="PANTHER" id="PTHR40267:SF1">
    <property type="entry name" value="BLR3294 PROTEIN"/>
    <property type="match status" value="1"/>
</dbReference>
<dbReference type="Gene3D" id="3.40.50.12500">
    <property type="match status" value="1"/>
</dbReference>
<dbReference type="PANTHER" id="PTHR40267">
    <property type="entry name" value="BLR3294 PROTEIN"/>
    <property type="match status" value="1"/>
</dbReference>
<keyword evidence="2" id="KW-1185">Reference proteome</keyword>
<dbReference type="PIRSF" id="PIRSF015736">
    <property type="entry name" value="MI"/>
    <property type="match status" value="1"/>
</dbReference>
<protein>
    <submittedName>
        <fullName evidence="1">Asp/Glu racemase</fullName>
    </submittedName>
</protein>
<reference evidence="1 2" key="1">
    <citation type="submission" date="2020-03" db="EMBL/GenBank/DDBJ databases">
        <title>Bacterial isolates of synthetic phycosphere.</title>
        <authorList>
            <person name="Fu H."/>
            <person name="Moran M.A."/>
        </authorList>
    </citation>
    <scope>NUCLEOTIDE SEQUENCE [LARGE SCALE GENOMIC DNA]</scope>
    <source>
        <strain evidence="1 2">HF1</strain>
    </source>
</reference>
<organism evidence="1 2">
    <name type="scientific">Marivivens donghaensis</name>
    <dbReference type="NCBI Taxonomy" id="1699413"/>
    <lineage>
        <taxon>Bacteria</taxon>
        <taxon>Pseudomonadati</taxon>
        <taxon>Pseudomonadota</taxon>
        <taxon>Alphaproteobacteria</taxon>
        <taxon>Rhodobacterales</taxon>
        <taxon>Paracoccaceae</taxon>
        <taxon>Marivivens group</taxon>
        <taxon>Marivivens</taxon>
    </lineage>
</organism>